<dbReference type="CDD" id="cd00326">
    <property type="entry name" value="alpha_CA"/>
    <property type="match status" value="4"/>
</dbReference>
<keyword evidence="9" id="KW-0732">Signal</keyword>
<keyword evidence="5 9" id="KW-0862">Zinc</keyword>
<evidence type="ECO:0000256" key="4">
    <source>
        <dbReference type="ARBA" id="ARBA00022723"/>
    </source>
</evidence>
<comment type="cofactor">
    <cofactor evidence="9">
        <name>Zn(2+)</name>
        <dbReference type="ChEBI" id="CHEBI:29105"/>
    </cofactor>
</comment>
<evidence type="ECO:0000259" key="10">
    <source>
        <dbReference type="PROSITE" id="PS51144"/>
    </source>
</evidence>
<accession>A0AAD9JEW5</accession>
<evidence type="ECO:0000256" key="1">
    <source>
        <dbReference type="ARBA" id="ARBA00002904"/>
    </source>
</evidence>
<dbReference type="GO" id="GO:0004089">
    <property type="term" value="F:carbonate dehydratase activity"/>
    <property type="evidence" value="ECO:0007669"/>
    <property type="project" value="UniProtKB-UniRule"/>
</dbReference>
<dbReference type="Pfam" id="PF00194">
    <property type="entry name" value="Carb_anhydrase"/>
    <property type="match status" value="5"/>
</dbReference>
<dbReference type="EC" id="4.2.1.1" evidence="3 9"/>
<sequence>MRIFIVITVLVVFVFDDLLASEDWDWSYEGESAANYWLTHYEYCGGESQAPVDIPHSETVFDHSYGAIHFDGYDSNNQGSYKLRNNGHSVQMDIIDGNHLISGGKLPAQYKLAQFHFHWGSDNGRGSEHLINGHQYPLEMHLVHYDTKYDGVGDAKDHPNGIAVVGVMFQIGEKMSDGLNHVIEKIDKIKYKGQETAVEIFPLVDLLPDQPEKYFRYGGSLTTPPCSESVVWTVFKNPVTISQSQINKFREVFQGKAGESTKNLVNNFRPPQPLFGRKIYASFGMTQTSEPEEWQWGYTNKAAPSFWPTKYEDCAGQRQSPIDIPQSETVFDSSFEPIEFEGYDSNMEATFNLFNNGHSVEIEIINGSYMISGGKLPARYKLQQFHFHWGSNNNKGSEHLINGRQYPLEMHLVHYDSKYEDLSEAVQHPDGIAVVGVLFEIGTESQTAMNKIVQNLSVVKYKEIVVWTVLKDTVKISQAQLNEFRGMYVGKDNRTEHLIDNFRPTQPLFGRTIYSNFEMMINTGEEDKGMEPKAPSFWPTKYEDCAGQRQSPIDLPQSETVFDSSFEPLEFEGYDSNMEATFDLYNNGHSVEIEIINGSYMISGGKLPAQYKLQQFHFHWGSNNSKGSEHLINGRQYPLEMHLVHYDVKYKDISEAVKYPDGIAVIGVMFEVSSSCYVRETVVWTVLKDTVKISQAQLNEFRGMYVGKDSRTEHLIDNFRPTQPLFGRTIYSNFEMMINTGEEDKGMEPKERHWGYDEKKAPNYWLLQYDKCGGQKQSPIDIPLSEAVFDSSYGPIQFQGYKSDKGNNFKLHNTGHSVEVEIINGNYMISGGNLPAQYKLQQFHFHWGSNNNKGSEHLINGRQYPLEIDKFRTVYEGAAGNTTIHLVDNFREPQPLFGRAIYSSFSLKEPKAGSLSTIAHRVQSSVSFIITMVIFVHHQVATD</sequence>
<evidence type="ECO:0000313" key="11">
    <source>
        <dbReference type="EMBL" id="KAK2151080.1"/>
    </source>
</evidence>
<keyword evidence="4 9" id="KW-0479">Metal-binding</keyword>
<dbReference type="AlphaFoldDB" id="A0AAD9JEW5"/>
<feature type="chain" id="PRO_5041773393" description="Carbonic anhydrase" evidence="9">
    <location>
        <begin position="21"/>
        <end position="943"/>
    </location>
</feature>
<keyword evidence="6" id="KW-0325">Glycoprotein</keyword>
<dbReference type="Proteomes" id="UP001208570">
    <property type="component" value="Unassembled WGS sequence"/>
</dbReference>
<feature type="domain" description="Alpha-carbonic anhydrase" evidence="10">
    <location>
        <begin position="294"/>
        <end position="734"/>
    </location>
</feature>
<dbReference type="InterPro" id="IPR036398">
    <property type="entry name" value="CA_dom_sf"/>
</dbReference>
<dbReference type="InterPro" id="IPR023561">
    <property type="entry name" value="Carbonic_anhydrase_a-class"/>
</dbReference>
<dbReference type="GO" id="GO:0008270">
    <property type="term" value="F:zinc ion binding"/>
    <property type="evidence" value="ECO:0007669"/>
    <property type="project" value="UniProtKB-UniRule"/>
</dbReference>
<evidence type="ECO:0000256" key="6">
    <source>
        <dbReference type="ARBA" id="ARBA00023180"/>
    </source>
</evidence>
<dbReference type="PROSITE" id="PS51144">
    <property type="entry name" value="ALPHA_CA_2"/>
    <property type="match status" value="3"/>
</dbReference>
<dbReference type="PANTHER" id="PTHR18952:SF265">
    <property type="entry name" value="CARBONIC ANHYDRASE"/>
    <property type="match status" value="1"/>
</dbReference>
<keyword evidence="7 9" id="KW-0456">Lyase</keyword>
<dbReference type="FunFam" id="3.10.200.10:FF:000003">
    <property type="entry name" value="Carbonic anhydrase 12"/>
    <property type="match status" value="1"/>
</dbReference>
<evidence type="ECO:0000256" key="9">
    <source>
        <dbReference type="RuleBase" id="RU367011"/>
    </source>
</evidence>
<proteinExistence type="inferred from homology"/>
<evidence type="ECO:0000256" key="5">
    <source>
        <dbReference type="ARBA" id="ARBA00022833"/>
    </source>
</evidence>
<protein>
    <recommendedName>
        <fullName evidence="3 9">Carbonic anhydrase</fullName>
        <ecNumber evidence="3 9">4.2.1.1</ecNumber>
    </recommendedName>
</protein>
<evidence type="ECO:0000256" key="3">
    <source>
        <dbReference type="ARBA" id="ARBA00012925"/>
    </source>
</evidence>
<dbReference type="Gene3D" id="3.10.200.10">
    <property type="entry name" value="Alpha carbonic anhydrase"/>
    <property type="match status" value="6"/>
</dbReference>
<feature type="domain" description="Alpha-carbonic anhydrase" evidence="10">
    <location>
        <begin position="24"/>
        <end position="283"/>
    </location>
</feature>
<dbReference type="GO" id="GO:0005737">
    <property type="term" value="C:cytoplasm"/>
    <property type="evidence" value="ECO:0007669"/>
    <property type="project" value="TreeGrafter"/>
</dbReference>
<dbReference type="InterPro" id="IPR018338">
    <property type="entry name" value="Carbonic_anhydrase_a-class_CS"/>
</dbReference>
<reference evidence="11" key="1">
    <citation type="journal article" date="2023" name="Mol. Biol. Evol.">
        <title>Third-Generation Sequencing Reveals the Adaptive Role of the Epigenome in Three Deep-Sea Polychaetes.</title>
        <authorList>
            <person name="Perez M."/>
            <person name="Aroh O."/>
            <person name="Sun Y."/>
            <person name="Lan Y."/>
            <person name="Juniper S.K."/>
            <person name="Young C.R."/>
            <person name="Angers B."/>
            <person name="Qian P.Y."/>
        </authorList>
    </citation>
    <scope>NUCLEOTIDE SEQUENCE</scope>
    <source>
        <strain evidence="11">P08H-3</strain>
    </source>
</reference>
<comment type="similarity">
    <text evidence="2 9">Belongs to the alpha-carbonic anhydrase family.</text>
</comment>
<evidence type="ECO:0000313" key="12">
    <source>
        <dbReference type="Proteomes" id="UP001208570"/>
    </source>
</evidence>
<dbReference type="SUPFAM" id="SSF51069">
    <property type="entry name" value="Carbonic anhydrase"/>
    <property type="match status" value="4"/>
</dbReference>
<dbReference type="InterPro" id="IPR001148">
    <property type="entry name" value="CA_dom"/>
</dbReference>
<organism evidence="11 12">
    <name type="scientific">Paralvinella palmiformis</name>
    <dbReference type="NCBI Taxonomy" id="53620"/>
    <lineage>
        <taxon>Eukaryota</taxon>
        <taxon>Metazoa</taxon>
        <taxon>Spiralia</taxon>
        <taxon>Lophotrochozoa</taxon>
        <taxon>Annelida</taxon>
        <taxon>Polychaeta</taxon>
        <taxon>Sedentaria</taxon>
        <taxon>Canalipalpata</taxon>
        <taxon>Terebellida</taxon>
        <taxon>Terebelliformia</taxon>
        <taxon>Alvinellidae</taxon>
        <taxon>Paralvinella</taxon>
    </lineage>
</organism>
<name>A0AAD9JEW5_9ANNE</name>
<keyword evidence="12" id="KW-1185">Reference proteome</keyword>
<dbReference type="PANTHER" id="PTHR18952">
    <property type="entry name" value="CARBONIC ANHYDRASE"/>
    <property type="match status" value="1"/>
</dbReference>
<comment type="function">
    <text evidence="1 9">Reversible hydration of carbon dioxide.</text>
</comment>
<comment type="caution">
    <text evidence="11">The sequence shown here is derived from an EMBL/GenBank/DDBJ whole genome shotgun (WGS) entry which is preliminary data.</text>
</comment>
<dbReference type="EMBL" id="JAODUP010000376">
    <property type="protein sequence ID" value="KAK2151080.1"/>
    <property type="molecule type" value="Genomic_DNA"/>
</dbReference>
<comment type="catalytic activity">
    <reaction evidence="8 9">
        <text>hydrogencarbonate + H(+) = CO2 + H2O</text>
        <dbReference type="Rhea" id="RHEA:10748"/>
        <dbReference type="ChEBI" id="CHEBI:15377"/>
        <dbReference type="ChEBI" id="CHEBI:15378"/>
        <dbReference type="ChEBI" id="CHEBI:16526"/>
        <dbReference type="ChEBI" id="CHEBI:17544"/>
        <dbReference type="EC" id="4.2.1.1"/>
    </reaction>
</comment>
<evidence type="ECO:0000256" key="7">
    <source>
        <dbReference type="ARBA" id="ARBA00023239"/>
    </source>
</evidence>
<evidence type="ECO:0000256" key="8">
    <source>
        <dbReference type="ARBA" id="ARBA00048348"/>
    </source>
</evidence>
<dbReference type="SMART" id="SM01057">
    <property type="entry name" value="Carb_anhydrase"/>
    <property type="match status" value="4"/>
</dbReference>
<dbReference type="PROSITE" id="PS00162">
    <property type="entry name" value="ALPHA_CA_1"/>
    <property type="match status" value="3"/>
</dbReference>
<gene>
    <name evidence="11" type="ORF">LSH36_376g03052</name>
</gene>
<evidence type="ECO:0000256" key="2">
    <source>
        <dbReference type="ARBA" id="ARBA00010718"/>
    </source>
</evidence>
<feature type="domain" description="Alpha-carbonic anhydrase" evidence="10">
    <location>
        <begin position="752"/>
        <end position="943"/>
    </location>
</feature>
<feature type="signal peptide" evidence="9">
    <location>
        <begin position="1"/>
        <end position="20"/>
    </location>
</feature>